<comment type="caution">
    <text evidence="4">The sequence shown here is derived from an EMBL/GenBank/DDBJ whole genome shotgun (WGS) entry which is preliminary data.</text>
</comment>
<feature type="domain" description="SIS" evidence="3">
    <location>
        <begin position="144"/>
        <end position="283"/>
    </location>
</feature>
<dbReference type="PANTHER" id="PTHR30514:SF1">
    <property type="entry name" value="HTH-TYPE TRANSCRIPTIONAL REGULATOR HEXR-RELATED"/>
    <property type="match status" value="1"/>
</dbReference>
<dbReference type="InterPro" id="IPR000281">
    <property type="entry name" value="HTH_RpiR"/>
</dbReference>
<dbReference type="Pfam" id="PF01418">
    <property type="entry name" value="HTH_6"/>
    <property type="match status" value="1"/>
</dbReference>
<evidence type="ECO:0000259" key="3">
    <source>
        <dbReference type="PROSITE" id="PS51464"/>
    </source>
</evidence>
<accession>A0A660C481</accession>
<evidence type="ECO:0000259" key="2">
    <source>
        <dbReference type="PROSITE" id="PS51071"/>
    </source>
</evidence>
<dbReference type="InterPro" id="IPR036388">
    <property type="entry name" value="WH-like_DNA-bd_sf"/>
</dbReference>
<dbReference type="PROSITE" id="PS51464">
    <property type="entry name" value="SIS"/>
    <property type="match status" value="1"/>
</dbReference>
<dbReference type="SUPFAM" id="SSF53697">
    <property type="entry name" value="SIS domain"/>
    <property type="match status" value="1"/>
</dbReference>
<dbReference type="AlphaFoldDB" id="A0A660C481"/>
<dbReference type="OrthoDB" id="3808596at2"/>
<evidence type="ECO:0000256" key="1">
    <source>
        <dbReference type="SAM" id="MobiDB-lite"/>
    </source>
</evidence>
<dbReference type="GO" id="GO:0097367">
    <property type="term" value="F:carbohydrate derivative binding"/>
    <property type="evidence" value="ECO:0007669"/>
    <property type="project" value="InterPro"/>
</dbReference>
<sequence length="310" mass="32682">MKTTGNKSGVESGDAESPVDPPLHERVAALADRMSASERTVAQYMADHPEIVVSCSAIQLAAQIGTSDATVVRAAKALGYQGFRELKRSMIDVLTRQRDLAATMDDRLARVSTEDNQIARVLDDSMALLGQLRRGLDIDAWERTVDAVIGAPSVLTYGIGPAESLADYLRLSLQRIGVHARGSGLTGVRLADELLTLRPGELVIVFAPIRQFREISVIVDHANAVGARVVVITESLGMALASKVYAVLSTPQSTTTAASELTAGLVLAHALTLSVASATHDTAVDALGLVNALRASVVGAELDVTPLPTE</sequence>
<dbReference type="InterPro" id="IPR009057">
    <property type="entry name" value="Homeodomain-like_sf"/>
</dbReference>
<dbReference type="PROSITE" id="PS51071">
    <property type="entry name" value="HTH_RPIR"/>
    <property type="match status" value="1"/>
</dbReference>
<organism evidence="4 5">
    <name type="scientific">Prauserella rugosa</name>
    <dbReference type="NCBI Taxonomy" id="43354"/>
    <lineage>
        <taxon>Bacteria</taxon>
        <taxon>Bacillati</taxon>
        <taxon>Actinomycetota</taxon>
        <taxon>Actinomycetes</taxon>
        <taxon>Pseudonocardiales</taxon>
        <taxon>Pseudonocardiaceae</taxon>
        <taxon>Prauserella</taxon>
    </lineage>
</organism>
<dbReference type="Pfam" id="PF01380">
    <property type="entry name" value="SIS"/>
    <property type="match status" value="1"/>
</dbReference>
<dbReference type="GO" id="GO:1901135">
    <property type="term" value="P:carbohydrate derivative metabolic process"/>
    <property type="evidence" value="ECO:0007669"/>
    <property type="project" value="InterPro"/>
</dbReference>
<name>A0A660C481_9PSEU</name>
<evidence type="ECO:0000313" key="5">
    <source>
        <dbReference type="Proteomes" id="UP000317303"/>
    </source>
</evidence>
<reference evidence="4 5" key="1">
    <citation type="submission" date="2019-07" db="EMBL/GenBank/DDBJ databases">
        <title>R&amp;d 2014.</title>
        <authorList>
            <person name="Klenk H.-P."/>
        </authorList>
    </citation>
    <scope>NUCLEOTIDE SEQUENCE [LARGE SCALE GENOMIC DNA]</scope>
    <source>
        <strain evidence="4 5">DSM 43194</strain>
    </source>
</reference>
<dbReference type="Gene3D" id="3.40.50.10490">
    <property type="entry name" value="Glucose-6-phosphate isomerase like protein, domain 1"/>
    <property type="match status" value="1"/>
</dbReference>
<dbReference type="PANTHER" id="PTHR30514">
    <property type="entry name" value="GLUCOKINASE"/>
    <property type="match status" value="1"/>
</dbReference>
<dbReference type="InterPro" id="IPR001347">
    <property type="entry name" value="SIS_dom"/>
</dbReference>
<dbReference type="InterPro" id="IPR047640">
    <property type="entry name" value="RpiR-like"/>
</dbReference>
<protein>
    <submittedName>
        <fullName evidence="4">RpiR family transcriptional regulator</fullName>
    </submittedName>
</protein>
<dbReference type="Proteomes" id="UP000317303">
    <property type="component" value="Unassembled WGS sequence"/>
</dbReference>
<dbReference type="EMBL" id="VLJV01000001">
    <property type="protein sequence ID" value="TWH18348.1"/>
    <property type="molecule type" value="Genomic_DNA"/>
</dbReference>
<dbReference type="Gene3D" id="1.10.10.10">
    <property type="entry name" value="Winged helix-like DNA-binding domain superfamily/Winged helix DNA-binding domain"/>
    <property type="match status" value="1"/>
</dbReference>
<gene>
    <name evidence="4" type="ORF">JD82_00164</name>
</gene>
<dbReference type="InterPro" id="IPR046348">
    <property type="entry name" value="SIS_dom_sf"/>
</dbReference>
<proteinExistence type="predicted"/>
<dbReference type="SUPFAM" id="SSF46689">
    <property type="entry name" value="Homeodomain-like"/>
    <property type="match status" value="1"/>
</dbReference>
<keyword evidence="5" id="KW-1185">Reference proteome</keyword>
<feature type="domain" description="HTH rpiR-type" evidence="2">
    <location>
        <begin position="21"/>
        <end position="97"/>
    </location>
</feature>
<dbReference type="GO" id="GO:0003700">
    <property type="term" value="F:DNA-binding transcription factor activity"/>
    <property type="evidence" value="ECO:0007669"/>
    <property type="project" value="InterPro"/>
</dbReference>
<feature type="region of interest" description="Disordered" evidence="1">
    <location>
        <begin position="1"/>
        <end position="22"/>
    </location>
</feature>
<evidence type="ECO:0000313" key="4">
    <source>
        <dbReference type="EMBL" id="TWH18348.1"/>
    </source>
</evidence>
<dbReference type="GO" id="GO:0003677">
    <property type="term" value="F:DNA binding"/>
    <property type="evidence" value="ECO:0007669"/>
    <property type="project" value="InterPro"/>
</dbReference>